<keyword evidence="3" id="KW-1185">Reference proteome</keyword>
<gene>
    <name evidence="2 4" type="ORF">P152DRAFT_808</name>
</gene>
<feature type="region of interest" description="Disordered" evidence="1">
    <location>
        <begin position="94"/>
        <end position="127"/>
    </location>
</feature>
<evidence type="ECO:0000313" key="4">
    <source>
        <dbReference type="RefSeq" id="XP_033538429.1"/>
    </source>
</evidence>
<reference evidence="2 4" key="1">
    <citation type="submission" date="2020-01" db="EMBL/GenBank/DDBJ databases">
        <authorList>
            <consortium name="DOE Joint Genome Institute"/>
            <person name="Haridas S."/>
            <person name="Albert R."/>
            <person name="Binder M."/>
            <person name="Bloem J."/>
            <person name="Labutti K."/>
            <person name="Salamov A."/>
            <person name="Andreopoulos B."/>
            <person name="Baker S.E."/>
            <person name="Barry K."/>
            <person name="Bills G."/>
            <person name="Bluhm B.H."/>
            <person name="Cannon C."/>
            <person name="Castanera R."/>
            <person name="Culley D.E."/>
            <person name="Daum C."/>
            <person name="Ezra D."/>
            <person name="Gonzalez J.B."/>
            <person name="Henrissat B."/>
            <person name="Kuo A."/>
            <person name="Liang C."/>
            <person name="Lipzen A."/>
            <person name="Lutzoni F."/>
            <person name="Magnuson J."/>
            <person name="Mondo S."/>
            <person name="Nolan M."/>
            <person name="Ohm R."/>
            <person name="Pangilinan J."/>
            <person name="Park H.-J."/>
            <person name="Ramirez L."/>
            <person name="Alfaro M."/>
            <person name="Sun H."/>
            <person name="Tritt A."/>
            <person name="Yoshinaga Y."/>
            <person name="Zwiers L.-H."/>
            <person name="Turgeon B.G."/>
            <person name="Goodwin S.B."/>
            <person name="Spatafora J.W."/>
            <person name="Crous P.W."/>
            <person name="Grigoriev I.V."/>
        </authorList>
    </citation>
    <scope>NUCLEOTIDE SEQUENCE</scope>
    <source>
        <strain evidence="2 4">CBS 781.70</strain>
    </source>
</reference>
<name>A0A6G1GFE8_9PEZI</name>
<reference evidence="4" key="2">
    <citation type="submission" date="2020-04" db="EMBL/GenBank/DDBJ databases">
        <authorList>
            <consortium name="NCBI Genome Project"/>
        </authorList>
    </citation>
    <scope>NUCLEOTIDE SEQUENCE</scope>
    <source>
        <strain evidence="4">CBS 781.70</strain>
    </source>
</reference>
<evidence type="ECO:0000313" key="3">
    <source>
        <dbReference type="Proteomes" id="UP000504638"/>
    </source>
</evidence>
<sequence>MYMYINPSGKWLWVDSENPTSLTKYGEAGGCTIFSRPSVDACSFCLGLWSAIQVRPFEGTGYFTSLESGPRKSSGSATIAALRLRIFGHGVRRPPNDKSPKKLNHVPLGAPVGCRTKKPQTSQTSKSRSAGAWALGFGEGFAGGCPSVLEVWLL</sequence>
<accession>A0A6G1GFE8</accession>
<dbReference type="RefSeq" id="XP_033538429.1">
    <property type="nucleotide sequence ID" value="XM_033683267.1"/>
</dbReference>
<proteinExistence type="predicted"/>
<dbReference type="EMBL" id="ML975149">
    <property type="protein sequence ID" value="KAF1816798.1"/>
    <property type="molecule type" value="Genomic_DNA"/>
</dbReference>
<evidence type="ECO:0000313" key="2">
    <source>
        <dbReference type="EMBL" id="KAF1816798.1"/>
    </source>
</evidence>
<organism evidence="2">
    <name type="scientific">Eremomyces bilateralis CBS 781.70</name>
    <dbReference type="NCBI Taxonomy" id="1392243"/>
    <lineage>
        <taxon>Eukaryota</taxon>
        <taxon>Fungi</taxon>
        <taxon>Dikarya</taxon>
        <taxon>Ascomycota</taxon>
        <taxon>Pezizomycotina</taxon>
        <taxon>Dothideomycetes</taxon>
        <taxon>Dothideomycetes incertae sedis</taxon>
        <taxon>Eremomycetales</taxon>
        <taxon>Eremomycetaceae</taxon>
        <taxon>Eremomyces</taxon>
    </lineage>
</organism>
<dbReference type="Proteomes" id="UP000504638">
    <property type="component" value="Unplaced"/>
</dbReference>
<protein>
    <submittedName>
        <fullName evidence="2 4">Uncharacterized protein</fullName>
    </submittedName>
</protein>
<dbReference type="AlphaFoldDB" id="A0A6G1GFE8"/>
<reference evidence="4" key="3">
    <citation type="submission" date="2025-04" db="UniProtKB">
        <authorList>
            <consortium name="RefSeq"/>
        </authorList>
    </citation>
    <scope>IDENTIFICATION</scope>
    <source>
        <strain evidence="4">CBS 781.70</strain>
    </source>
</reference>
<dbReference type="GeneID" id="54423837"/>
<evidence type="ECO:0000256" key="1">
    <source>
        <dbReference type="SAM" id="MobiDB-lite"/>
    </source>
</evidence>